<feature type="transmembrane region" description="Helical" evidence="10">
    <location>
        <begin position="372"/>
        <end position="388"/>
    </location>
</feature>
<evidence type="ECO:0000256" key="4">
    <source>
        <dbReference type="ARBA" id="ARBA00022670"/>
    </source>
</evidence>
<comment type="function">
    <text evidence="10">Serine protease involved in intramembrane proteolysis.</text>
</comment>
<evidence type="ECO:0000256" key="5">
    <source>
        <dbReference type="ARBA" id="ARBA00022692"/>
    </source>
</evidence>
<dbReference type="EC" id="3.4.21.105" evidence="10"/>
<organism evidence="13 14">
    <name type="scientific">Discina gigas</name>
    <dbReference type="NCBI Taxonomy" id="1032678"/>
    <lineage>
        <taxon>Eukaryota</taxon>
        <taxon>Fungi</taxon>
        <taxon>Dikarya</taxon>
        <taxon>Ascomycota</taxon>
        <taxon>Pezizomycotina</taxon>
        <taxon>Pezizomycetes</taxon>
        <taxon>Pezizales</taxon>
        <taxon>Discinaceae</taxon>
        <taxon>Discina</taxon>
    </lineage>
</organism>
<feature type="transmembrane region" description="Helical" evidence="10">
    <location>
        <begin position="310"/>
        <end position="331"/>
    </location>
</feature>
<dbReference type="InterPro" id="IPR035952">
    <property type="entry name" value="Rhomboid-like_sf"/>
</dbReference>
<comment type="similarity">
    <text evidence="3 10">Belongs to the peptidase S54 family.</text>
</comment>
<comment type="subcellular location">
    <subcellularLocation>
        <location evidence="2 10">Membrane</location>
        <topology evidence="2 10">Multi-pass membrane protein</topology>
    </subcellularLocation>
</comment>
<keyword evidence="7 10" id="KW-0720">Serine protease</keyword>
<dbReference type="Proteomes" id="UP001447188">
    <property type="component" value="Unassembled WGS sequence"/>
</dbReference>
<evidence type="ECO:0000256" key="10">
    <source>
        <dbReference type="RuleBase" id="RU362115"/>
    </source>
</evidence>
<comment type="catalytic activity">
    <reaction evidence="1 10">
        <text>Cleaves type-1 transmembrane domains using a catalytic dyad composed of serine and histidine that are contributed by different transmembrane domains.</text>
        <dbReference type="EC" id="3.4.21.105"/>
    </reaction>
</comment>
<evidence type="ECO:0000256" key="2">
    <source>
        <dbReference type="ARBA" id="ARBA00004141"/>
    </source>
</evidence>
<keyword evidence="4 10" id="KW-0645">Protease</keyword>
<feature type="transmembrane region" description="Helical" evidence="10">
    <location>
        <begin position="337"/>
        <end position="360"/>
    </location>
</feature>
<keyword evidence="5 10" id="KW-0812">Transmembrane</keyword>
<dbReference type="InterPro" id="IPR022764">
    <property type="entry name" value="Peptidase_S54_rhomboid_dom"/>
</dbReference>
<dbReference type="Pfam" id="PF01694">
    <property type="entry name" value="Rhomboid"/>
    <property type="match status" value="1"/>
</dbReference>
<feature type="region of interest" description="Disordered" evidence="11">
    <location>
        <begin position="1"/>
        <end position="125"/>
    </location>
</feature>
<gene>
    <name evidence="13" type="ORF">Q9L58_005547</name>
</gene>
<dbReference type="SUPFAM" id="SSF144091">
    <property type="entry name" value="Rhomboid-like"/>
    <property type="match status" value="1"/>
</dbReference>
<dbReference type="Gene3D" id="1.20.1540.10">
    <property type="entry name" value="Rhomboid-like"/>
    <property type="match status" value="1"/>
</dbReference>
<proteinExistence type="inferred from homology"/>
<evidence type="ECO:0000256" key="9">
    <source>
        <dbReference type="ARBA" id="ARBA00023136"/>
    </source>
</evidence>
<protein>
    <recommendedName>
        <fullName evidence="10">Rhomboid-type serine protease</fullName>
        <ecNumber evidence="10">3.4.21.105</ecNumber>
    </recommendedName>
</protein>
<feature type="compositionally biased region" description="Low complexity" evidence="11">
    <location>
        <begin position="26"/>
        <end position="54"/>
    </location>
</feature>
<evidence type="ECO:0000256" key="6">
    <source>
        <dbReference type="ARBA" id="ARBA00022801"/>
    </source>
</evidence>
<comment type="caution">
    <text evidence="10">Lacks conserved residue(s) required for the propagation of feature annotation.</text>
</comment>
<keyword evidence="9 10" id="KW-0472">Membrane</keyword>
<evidence type="ECO:0000256" key="11">
    <source>
        <dbReference type="SAM" id="MobiDB-lite"/>
    </source>
</evidence>
<evidence type="ECO:0000256" key="8">
    <source>
        <dbReference type="ARBA" id="ARBA00022989"/>
    </source>
</evidence>
<evidence type="ECO:0000313" key="14">
    <source>
        <dbReference type="Proteomes" id="UP001447188"/>
    </source>
</evidence>
<evidence type="ECO:0000256" key="3">
    <source>
        <dbReference type="ARBA" id="ARBA00009045"/>
    </source>
</evidence>
<dbReference type="PANTHER" id="PTHR22936:SF69">
    <property type="entry name" value="RHOMBOID-LIKE PROTEIN"/>
    <property type="match status" value="1"/>
</dbReference>
<accession>A0ABR3GHU0</accession>
<keyword evidence="6 10" id="KW-0378">Hydrolase</keyword>
<feature type="transmembrane region" description="Helical" evidence="10">
    <location>
        <begin position="468"/>
        <end position="491"/>
    </location>
</feature>
<sequence>MSAAEYYNSGPDAARLNTNLPPIPPSSQSHSNSNSNSHTDSPSSPTPSHSTASPVNKPLPLEPSFPPTHSVAGYDDGFFGRHHSTQSIDVDTSYHPSGPSHGVSYSNDYDKHEPYHDGIPLNDTHPQHAISAAEAGQHGNVGSGAPKRKHRPAPFFKSSGRRPWVCWILSAIQISVFIAEIARNAVLTGSPIAIKPQINPMIGPSTHVLINMGARFVPCMKIIEGVTDQPDLTYPCPNTTTTESGGCSLADWCGFGGNQIPIQYGGNADRAEPDQWWRFITPIFLHAGIIHIAFNMMFQLRLGVDMERDIGPIRFTICYFASGIFGFVFGGNFAPNAVPSTGCSGSLFGIIALILLDLLWNWSQRESPGKELFFLSLDIIIGFVIGLFPGLDNFSHIGGFLMGLTLGVAVLHSPQSLRSKIGANDPPYTPMHGAGASGIGGGYAPGTAPNGTAFLKNTAGFFKGRKPLWWAFWIVRAAMCATALIVLIVLANNFYTYEKKCGWCKYLSCLPVSNWCDTGSLTITPTITSNNPAMMLLRS</sequence>
<keyword evidence="14" id="KW-1185">Reference proteome</keyword>
<comment type="caution">
    <text evidence="13">The sequence shown here is derived from an EMBL/GenBank/DDBJ whole genome shotgun (WGS) entry which is preliminary data.</text>
</comment>
<name>A0ABR3GHU0_9PEZI</name>
<evidence type="ECO:0000259" key="12">
    <source>
        <dbReference type="Pfam" id="PF01694"/>
    </source>
</evidence>
<dbReference type="EMBL" id="JBBBZM010000068">
    <property type="protein sequence ID" value="KAL0635499.1"/>
    <property type="molecule type" value="Genomic_DNA"/>
</dbReference>
<dbReference type="InterPro" id="IPR002610">
    <property type="entry name" value="Peptidase_S54_rhomboid-like"/>
</dbReference>
<feature type="domain" description="Peptidase S54 rhomboid" evidence="12">
    <location>
        <begin position="274"/>
        <end position="411"/>
    </location>
</feature>
<dbReference type="PANTHER" id="PTHR22936">
    <property type="entry name" value="RHOMBOID-RELATED"/>
    <property type="match status" value="1"/>
</dbReference>
<evidence type="ECO:0000256" key="7">
    <source>
        <dbReference type="ARBA" id="ARBA00022825"/>
    </source>
</evidence>
<reference evidence="13 14" key="1">
    <citation type="submission" date="2024-02" db="EMBL/GenBank/DDBJ databases">
        <title>Discinaceae phylogenomics.</title>
        <authorList>
            <person name="Dirks A.C."/>
            <person name="James T.Y."/>
        </authorList>
    </citation>
    <scope>NUCLEOTIDE SEQUENCE [LARGE SCALE GENOMIC DNA]</scope>
    <source>
        <strain evidence="13 14">ACD0624</strain>
    </source>
</reference>
<evidence type="ECO:0000313" key="13">
    <source>
        <dbReference type="EMBL" id="KAL0635499.1"/>
    </source>
</evidence>
<feature type="region of interest" description="Disordered" evidence="11">
    <location>
        <begin position="136"/>
        <end position="155"/>
    </location>
</feature>
<keyword evidence="8 10" id="KW-1133">Transmembrane helix</keyword>
<evidence type="ECO:0000256" key="1">
    <source>
        <dbReference type="ARBA" id="ARBA00000156"/>
    </source>
</evidence>
<feature type="transmembrane region" description="Helical" evidence="10">
    <location>
        <begin position="276"/>
        <end position="298"/>
    </location>
</feature>